<comment type="caution">
    <text evidence="2">The sequence shown here is derived from an EMBL/GenBank/DDBJ whole genome shotgun (WGS) entry which is preliminary data.</text>
</comment>
<protein>
    <submittedName>
        <fullName evidence="2">Uncharacterized protein</fullName>
    </submittedName>
</protein>
<sequence>MNTDRRENHRATNESPTAPHNRTPGDDLEARGADSEPNANVEARGASSSLGDNIDSSAPSTNIDTHSANSAPGNKVDAHSANSAPGNDIGVSGKADSTPSTDREERGAANAHVNTSGDSANSDHAGPAAGTRDAGAAIPIDGQVAAPTSAQNRNTDTGSRTEAGPSTAPAEATSAPDQSATHSTSPDAATPNGKPAAPHDEPIPLFTEAEIERLRTEWRTVQGSFIDNPREAVSRADNLVANTIDHLTAAYSEHRRGLTTRWSRDPDTEDLRNTLRAYRTFFNQLLP</sequence>
<gene>
    <name evidence="2" type="ORF">FB390_2350</name>
</gene>
<evidence type="ECO:0000313" key="2">
    <source>
        <dbReference type="EMBL" id="TQM30714.1"/>
    </source>
</evidence>
<dbReference type="RefSeq" id="WP_141808953.1">
    <property type="nucleotide sequence ID" value="NZ_VFPG01000001.1"/>
</dbReference>
<dbReference type="OrthoDB" id="123178at2"/>
<accession>A0A543FA69</accession>
<feature type="region of interest" description="Disordered" evidence="1">
    <location>
        <begin position="1"/>
        <end position="202"/>
    </location>
</feature>
<dbReference type="AlphaFoldDB" id="A0A543FA69"/>
<feature type="compositionally biased region" description="Polar residues" evidence="1">
    <location>
        <begin position="146"/>
        <end position="160"/>
    </location>
</feature>
<feature type="compositionally biased region" description="Polar residues" evidence="1">
    <location>
        <begin position="112"/>
        <end position="122"/>
    </location>
</feature>
<feature type="compositionally biased region" description="Basic and acidic residues" evidence="1">
    <location>
        <begin position="23"/>
        <end position="34"/>
    </location>
</feature>
<keyword evidence="3" id="KW-1185">Reference proteome</keyword>
<proteinExistence type="predicted"/>
<dbReference type="EMBL" id="VFPG01000001">
    <property type="protein sequence ID" value="TQM30714.1"/>
    <property type="molecule type" value="Genomic_DNA"/>
</dbReference>
<feature type="compositionally biased region" description="Basic and acidic residues" evidence="1">
    <location>
        <begin position="1"/>
        <end position="12"/>
    </location>
</feature>
<organism evidence="2 3">
    <name type="scientific">Nocardia bhagyanarayanae</name>
    <dbReference type="NCBI Taxonomy" id="1215925"/>
    <lineage>
        <taxon>Bacteria</taxon>
        <taxon>Bacillati</taxon>
        <taxon>Actinomycetota</taxon>
        <taxon>Actinomycetes</taxon>
        <taxon>Mycobacteriales</taxon>
        <taxon>Nocardiaceae</taxon>
        <taxon>Nocardia</taxon>
    </lineage>
</organism>
<feature type="compositionally biased region" description="Low complexity" evidence="1">
    <location>
        <begin position="161"/>
        <end position="176"/>
    </location>
</feature>
<evidence type="ECO:0000313" key="3">
    <source>
        <dbReference type="Proteomes" id="UP000316331"/>
    </source>
</evidence>
<name>A0A543FA69_9NOCA</name>
<feature type="compositionally biased region" description="Polar residues" evidence="1">
    <location>
        <begin position="177"/>
        <end position="187"/>
    </location>
</feature>
<dbReference type="Proteomes" id="UP000316331">
    <property type="component" value="Unassembled WGS sequence"/>
</dbReference>
<evidence type="ECO:0000256" key="1">
    <source>
        <dbReference type="SAM" id="MobiDB-lite"/>
    </source>
</evidence>
<feature type="compositionally biased region" description="Polar residues" evidence="1">
    <location>
        <begin position="46"/>
        <end position="72"/>
    </location>
</feature>
<reference evidence="2 3" key="1">
    <citation type="submission" date="2019-06" db="EMBL/GenBank/DDBJ databases">
        <title>Sequencing the genomes of 1000 actinobacteria strains.</title>
        <authorList>
            <person name="Klenk H.-P."/>
        </authorList>
    </citation>
    <scope>NUCLEOTIDE SEQUENCE [LARGE SCALE GENOMIC DNA]</scope>
    <source>
        <strain evidence="2 3">DSM 103495</strain>
    </source>
</reference>